<organism evidence="1 2">
    <name type="scientific">Microbacterium allomyrinae</name>
    <dbReference type="NCBI Taxonomy" id="2830666"/>
    <lineage>
        <taxon>Bacteria</taxon>
        <taxon>Bacillati</taxon>
        <taxon>Actinomycetota</taxon>
        <taxon>Actinomycetes</taxon>
        <taxon>Micrococcales</taxon>
        <taxon>Microbacteriaceae</taxon>
        <taxon>Microbacterium</taxon>
    </lineage>
</organism>
<dbReference type="Proteomes" id="UP001139354">
    <property type="component" value="Unassembled WGS sequence"/>
</dbReference>
<proteinExistence type="predicted"/>
<name>A0A9X1S370_9MICO</name>
<evidence type="ECO:0000313" key="1">
    <source>
        <dbReference type="EMBL" id="MCC2032187.1"/>
    </source>
</evidence>
<dbReference type="EMBL" id="JAGTTN010000002">
    <property type="protein sequence ID" value="MCC2032187.1"/>
    <property type="molecule type" value="Genomic_DNA"/>
</dbReference>
<evidence type="ECO:0000313" key="2">
    <source>
        <dbReference type="Proteomes" id="UP001139354"/>
    </source>
</evidence>
<sequence length="135" mass="14651">MTVVDARFAGGQIAVQRGELDGQPVVDLVLPGAQRIPLRLHEADNLANALLERGEYTEEGTNRREAAENVVLGRDAGTLNPSHVLFVNTYPLELDQPAALAFASRLIELAAQLPAPPRILRRRTDVDAHLTLGDV</sequence>
<comment type="caution">
    <text evidence="1">The sequence shown here is derived from an EMBL/GenBank/DDBJ whole genome shotgun (WGS) entry which is preliminary data.</text>
</comment>
<dbReference type="AlphaFoldDB" id="A0A9X1S370"/>
<accession>A0A9X1S370</accession>
<keyword evidence="2" id="KW-1185">Reference proteome</keyword>
<protein>
    <submittedName>
        <fullName evidence="1">Uncharacterized protein</fullName>
    </submittedName>
</protein>
<reference evidence="1" key="1">
    <citation type="submission" date="2021-04" db="EMBL/GenBank/DDBJ databases">
        <title>Microbacterium tenobrionis sp. nov. and Microbacterium allomyrinae sp. nov., isolated from larvae of Tenobrio molitor and Allomyrina dichotoma, respectively.</title>
        <authorList>
            <person name="Lee S.D."/>
        </authorList>
    </citation>
    <scope>NUCLEOTIDE SEQUENCE</scope>
    <source>
        <strain evidence="1">BWT-G7</strain>
    </source>
</reference>
<dbReference type="RefSeq" id="WP_229384099.1">
    <property type="nucleotide sequence ID" value="NZ_JAGTTN010000002.1"/>
</dbReference>
<gene>
    <name evidence="1" type="ORF">KEC57_08310</name>
</gene>